<organism evidence="1 2">
    <name type="scientific">Populus deltoides</name>
    <name type="common">Eastern poplar</name>
    <name type="synonym">Eastern cottonwood</name>
    <dbReference type="NCBI Taxonomy" id="3696"/>
    <lineage>
        <taxon>Eukaryota</taxon>
        <taxon>Viridiplantae</taxon>
        <taxon>Streptophyta</taxon>
        <taxon>Embryophyta</taxon>
        <taxon>Tracheophyta</taxon>
        <taxon>Spermatophyta</taxon>
        <taxon>Magnoliopsida</taxon>
        <taxon>eudicotyledons</taxon>
        <taxon>Gunneridae</taxon>
        <taxon>Pentapetalae</taxon>
        <taxon>rosids</taxon>
        <taxon>fabids</taxon>
        <taxon>Malpighiales</taxon>
        <taxon>Salicaceae</taxon>
        <taxon>Saliceae</taxon>
        <taxon>Populus</taxon>
    </lineage>
</organism>
<reference evidence="1" key="1">
    <citation type="journal article" date="2021" name="J. Hered.">
        <title>Genome Assembly of Salicaceae Populus deltoides (Eastern Cottonwood) I-69 Based on Nanopore Sequencing and Hi-C Technologies.</title>
        <authorList>
            <person name="Bai S."/>
            <person name="Wu H."/>
            <person name="Zhang J."/>
            <person name="Pan Z."/>
            <person name="Zhao W."/>
            <person name="Li Z."/>
            <person name="Tong C."/>
        </authorList>
    </citation>
    <scope>NUCLEOTIDE SEQUENCE</scope>
    <source>
        <tissue evidence="1">Leaf</tissue>
    </source>
</reference>
<dbReference type="AlphaFoldDB" id="A0A8T2Z9R8"/>
<evidence type="ECO:0000313" key="1">
    <source>
        <dbReference type="EMBL" id="KAH8514016.1"/>
    </source>
</evidence>
<dbReference type="Gene3D" id="3.50.30.30">
    <property type="match status" value="1"/>
</dbReference>
<dbReference type="EMBL" id="JACEGQ020000003">
    <property type="protein sequence ID" value="KAH8514016.1"/>
    <property type="molecule type" value="Genomic_DNA"/>
</dbReference>
<dbReference type="SUPFAM" id="SSF52743">
    <property type="entry name" value="Subtilisin-like"/>
    <property type="match status" value="1"/>
</dbReference>
<gene>
    <name evidence="1" type="ORF">H0E87_007030</name>
</gene>
<evidence type="ECO:0000313" key="2">
    <source>
        <dbReference type="Proteomes" id="UP000807159"/>
    </source>
</evidence>
<dbReference type="InterPro" id="IPR036852">
    <property type="entry name" value="Peptidase_S8/S53_dom_sf"/>
</dbReference>
<dbReference type="Proteomes" id="UP000807159">
    <property type="component" value="Chromosome 3"/>
</dbReference>
<comment type="caution">
    <text evidence="1">The sequence shown here is derived from an EMBL/GenBank/DDBJ whole genome shotgun (WGS) entry which is preliminary data.</text>
</comment>
<dbReference type="GO" id="GO:0004252">
    <property type="term" value="F:serine-type endopeptidase activity"/>
    <property type="evidence" value="ECO:0007669"/>
    <property type="project" value="InterPro"/>
</dbReference>
<name>A0A8T2Z9R8_POPDE</name>
<accession>A0A8T2Z9R8</accession>
<sequence length="148" mass="16217">MGAAGFITTMDPDIGSEQVKGTTITMQVPAIILSNMQSSRMKWHLSIRLQALWEYYSSDTIRSNSGQAVGFAERARILDGRKAFFARQAPIFASYSSRGPNVNNALFQTADVLKPNVTASGSSIWAAWTPDSEGDPFYQGYGHSFKVV</sequence>
<dbReference type="Gene3D" id="3.40.50.200">
    <property type="entry name" value="Peptidase S8/S53 domain"/>
    <property type="match status" value="1"/>
</dbReference>
<keyword evidence="2" id="KW-1185">Reference proteome</keyword>
<dbReference type="GO" id="GO:0006508">
    <property type="term" value="P:proteolysis"/>
    <property type="evidence" value="ECO:0007669"/>
    <property type="project" value="InterPro"/>
</dbReference>
<protein>
    <submittedName>
        <fullName evidence="1">Uncharacterized protein</fullName>
    </submittedName>
</protein>
<proteinExistence type="predicted"/>